<dbReference type="InterPro" id="IPR001715">
    <property type="entry name" value="CH_dom"/>
</dbReference>
<dbReference type="PANTHER" id="PTHR23167:SF46">
    <property type="entry name" value="EPS15 HOMOLOGY DOMAIN CONTAINING PROTEIN-BINDING PROTEIN 1, ISOFORM F"/>
    <property type="match status" value="1"/>
</dbReference>
<accession>A0A816MSP4</accession>
<keyword evidence="3 4" id="KW-0440">LIM domain</keyword>
<evidence type="ECO:0000256" key="2">
    <source>
        <dbReference type="ARBA" id="ARBA00022833"/>
    </source>
</evidence>
<proteinExistence type="predicted"/>
<dbReference type="Proteomes" id="UP000663887">
    <property type="component" value="Unassembled WGS sequence"/>
</dbReference>
<feature type="domain" description="Calponin-homology (CH)" evidence="5">
    <location>
        <begin position="36"/>
        <end position="167"/>
    </location>
</feature>
<dbReference type="InterPro" id="IPR001781">
    <property type="entry name" value="Znf_LIM"/>
</dbReference>
<dbReference type="InterPro" id="IPR050540">
    <property type="entry name" value="F-actin_Monoox_Mical"/>
</dbReference>
<dbReference type="Gene3D" id="2.10.110.10">
    <property type="entry name" value="Cysteine Rich Protein"/>
    <property type="match status" value="1"/>
</dbReference>
<protein>
    <recommendedName>
        <fullName evidence="9">LIM zinc-binding domain-containing protein</fullName>
    </recommendedName>
</protein>
<sequence>MNNNHVKLNKVDRASMRRAQSFKQAPSPIGSSSSGNNHEENLLQWCEDIIHSYSITVKNDIKSLQNCLSFCAIVHYYRPDLIDFKSLQPDRPISNFQIVSHPFCFYFHKSTNHCFHEKLFDVMQNQLSLPLDRKLQNSLILSMKSSIEERIRQSSIVLLQLLYTHFHHDHHEQQLQRRHSSTPSLEVSPSIVEISTKATDETNKTNNNSTIKVSALVAHYSNGDVSPSPLNNHPLIGLQSERAPTFCFYCKEKVSIQDWFVVEKNVLHVKCFKCDTCHLQLRKTNYQILTEPHSRKISFHCRYHNLNKQQKVMYMKK</sequence>
<reference evidence="7" key="1">
    <citation type="submission" date="2021-02" db="EMBL/GenBank/DDBJ databases">
        <authorList>
            <person name="Nowell W R."/>
        </authorList>
    </citation>
    <scope>NUCLEOTIDE SEQUENCE</scope>
</reference>
<dbReference type="PANTHER" id="PTHR23167">
    <property type="entry name" value="CALPONIN HOMOLOGY DOMAIN-CONTAINING PROTEIN DDB_G0272472-RELATED"/>
    <property type="match status" value="1"/>
</dbReference>
<feature type="domain" description="LIM zinc-binding" evidence="6">
    <location>
        <begin position="245"/>
        <end position="311"/>
    </location>
</feature>
<dbReference type="PROSITE" id="PS50023">
    <property type="entry name" value="LIM_DOMAIN_2"/>
    <property type="match status" value="1"/>
</dbReference>
<dbReference type="AlphaFoldDB" id="A0A816MSP4"/>
<dbReference type="Gene3D" id="1.10.418.10">
    <property type="entry name" value="Calponin-like domain"/>
    <property type="match status" value="1"/>
</dbReference>
<dbReference type="Pfam" id="PF00307">
    <property type="entry name" value="CH"/>
    <property type="match status" value="1"/>
</dbReference>
<evidence type="ECO:0000256" key="1">
    <source>
        <dbReference type="ARBA" id="ARBA00022723"/>
    </source>
</evidence>
<dbReference type="SUPFAM" id="SSF47576">
    <property type="entry name" value="Calponin-homology domain, CH-domain"/>
    <property type="match status" value="1"/>
</dbReference>
<evidence type="ECO:0000256" key="4">
    <source>
        <dbReference type="PROSITE-ProRule" id="PRU00125"/>
    </source>
</evidence>
<keyword evidence="2 4" id="KW-0862">Zinc</keyword>
<name>A0A816MSP4_9BILA</name>
<dbReference type="GO" id="GO:0046872">
    <property type="term" value="F:metal ion binding"/>
    <property type="evidence" value="ECO:0007669"/>
    <property type="project" value="UniProtKB-KW"/>
</dbReference>
<evidence type="ECO:0000259" key="5">
    <source>
        <dbReference type="PROSITE" id="PS50021"/>
    </source>
</evidence>
<evidence type="ECO:0000259" key="6">
    <source>
        <dbReference type="PROSITE" id="PS50023"/>
    </source>
</evidence>
<dbReference type="PROSITE" id="PS50021">
    <property type="entry name" value="CH"/>
    <property type="match status" value="1"/>
</dbReference>
<evidence type="ECO:0000313" key="8">
    <source>
        <dbReference type="Proteomes" id="UP000663887"/>
    </source>
</evidence>
<keyword evidence="1 4" id="KW-0479">Metal-binding</keyword>
<dbReference type="EMBL" id="CAJNRG010000247">
    <property type="protein sequence ID" value="CAF1987963.1"/>
    <property type="molecule type" value="Genomic_DNA"/>
</dbReference>
<gene>
    <name evidence="7" type="ORF">XDN619_LOCUS2706</name>
</gene>
<comment type="caution">
    <text evidence="7">The sequence shown here is derived from an EMBL/GenBank/DDBJ whole genome shotgun (WGS) entry which is preliminary data.</text>
</comment>
<evidence type="ECO:0000256" key="3">
    <source>
        <dbReference type="ARBA" id="ARBA00023038"/>
    </source>
</evidence>
<dbReference type="InterPro" id="IPR036872">
    <property type="entry name" value="CH_dom_sf"/>
</dbReference>
<organism evidence="7 8">
    <name type="scientific">Rotaria magnacalcarata</name>
    <dbReference type="NCBI Taxonomy" id="392030"/>
    <lineage>
        <taxon>Eukaryota</taxon>
        <taxon>Metazoa</taxon>
        <taxon>Spiralia</taxon>
        <taxon>Gnathifera</taxon>
        <taxon>Rotifera</taxon>
        <taxon>Eurotatoria</taxon>
        <taxon>Bdelloidea</taxon>
        <taxon>Philodinida</taxon>
        <taxon>Philodinidae</taxon>
        <taxon>Rotaria</taxon>
    </lineage>
</organism>
<evidence type="ECO:0008006" key="9">
    <source>
        <dbReference type="Google" id="ProtNLM"/>
    </source>
</evidence>
<evidence type="ECO:0000313" key="7">
    <source>
        <dbReference type="EMBL" id="CAF1987963.1"/>
    </source>
</evidence>